<dbReference type="PIRSF" id="PIRSF015582">
    <property type="entry name" value="Cit_lyase_B"/>
    <property type="match status" value="1"/>
</dbReference>
<dbReference type="SUPFAM" id="SSF51621">
    <property type="entry name" value="Phosphoenolpyruvate/pyruvate domain"/>
    <property type="match status" value="1"/>
</dbReference>
<gene>
    <name evidence="8" type="ORF">SAMN02745775_11474</name>
</gene>
<name>A0A1I4E5L9_9PROT</name>
<dbReference type="Gene3D" id="3.20.20.60">
    <property type="entry name" value="Phosphoenolpyruvate-binding domains"/>
    <property type="match status" value="1"/>
</dbReference>
<evidence type="ECO:0000256" key="3">
    <source>
        <dbReference type="ARBA" id="ARBA00022723"/>
    </source>
</evidence>
<proteinExistence type="inferred from homology"/>
<dbReference type="GO" id="GO:0016829">
    <property type="term" value="F:lyase activity"/>
    <property type="evidence" value="ECO:0007669"/>
    <property type="project" value="UniProtKB-KW"/>
</dbReference>
<protein>
    <submittedName>
        <fullName evidence="8">Citrate lyase subunit beta / citryl-CoA lyase</fullName>
    </submittedName>
</protein>
<dbReference type="GO" id="GO:0006107">
    <property type="term" value="P:oxaloacetate metabolic process"/>
    <property type="evidence" value="ECO:0007669"/>
    <property type="project" value="TreeGrafter"/>
</dbReference>
<dbReference type="EMBL" id="FOSQ01000014">
    <property type="protein sequence ID" value="SFL01118.1"/>
    <property type="molecule type" value="Genomic_DNA"/>
</dbReference>
<dbReference type="GO" id="GO:0000287">
    <property type="term" value="F:magnesium ion binding"/>
    <property type="evidence" value="ECO:0007669"/>
    <property type="project" value="TreeGrafter"/>
</dbReference>
<keyword evidence="4 6" id="KW-0460">Magnesium</keyword>
<sequence>MGANWRAFTPTEMDAMPRPRRSALFMPGSNARALDKARGIACDTILFDLEDSVAAGQKALARDQVAAAIRAGGYGSRELVVRVNPLGGALVADDIRMAVAAGADAVLLPKTESAADVMAVEQALAEAGAPAAMGIFAMVETPRAILAVAAIAARAEAGRLRALAVGPNDLAKMTGVRAGGDRAPMLAWLSQVVLAAKAYGLSALDGVYNNFNDEAGFAAECRQGRALGFDGKTLIHPRQVEPANALFGASEEELEWARQVVAAFDQPGNATANVINLDGRMVERLHLEQARALLASVA</sequence>
<feature type="binding site" evidence="5">
    <location>
        <position position="140"/>
    </location>
    <ligand>
        <name>substrate</name>
    </ligand>
</feature>
<evidence type="ECO:0000313" key="8">
    <source>
        <dbReference type="EMBL" id="SFL01118.1"/>
    </source>
</evidence>
<evidence type="ECO:0000259" key="7">
    <source>
        <dbReference type="Pfam" id="PF03328"/>
    </source>
</evidence>
<dbReference type="Proteomes" id="UP000199473">
    <property type="component" value="Unassembled WGS sequence"/>
</dbReference>
<comment type="cofactor">
    <cofactor evidence="1">
        <name>Mg(2+)</name>
        <dbReference type="ChEBI" id="CHEBI:18420"/>
    </cofactor>
</comment>
<dbReference type="AlphaFoldDB" id="A0A1I4E5L9"/>
<dbReference type="STRING" id="1123062.SAMN02745775_11474"/>
<keyword evidence="8" id="KW-0456">Lyase</keyword>
<dbReference type="InterPro" id="IPR015813">
    <property type="entry name" value="Pyrv/PenolPyrv_kinase-like_dom"/>
</dbReference>
<reference evidence="8 9" key="1">
    <citation type="submission" date="2016-10" db="EMBL/GenBank/DDBJ databases">
        <authorList>
            <person name="de Groot N.N."/>
        </authorList>
    </citation>
    <scope>NUCLEOTIDE SEQUENCE [LARGE SCALE GENOMIC DNA]</scope>
    <source>
        <strain evidence="8 9">DSM 19981</strain>
    </source>
</reference>
<keyword evidence="3 6" id="KW-0479">Metal-binding</keyword>
<accession>A0A1I4E5L9</accession>
<organism evidence="8 9">
    <name type="scientific">Falsiroseomonas stagni DSM 19981</name>
    <dbReference type="NCBI Taxonomy" id="1123062"/>
    <lineage>
        <taxon>Bacteria</taxon>
        <taxon>Pseudomonadati</taxon>
        <taxon>Pseudomonadota</taxon>
        <taxon>Alphaproteobacteria</taxon>
        <taxon>Acetobacterales</taxon>
        <taxon>Roseomonadaceae</taxon>
        <taxon>Falsiroseomonas</taxon>
    </lineage>
</organism>
<dbReference type="InterPro" id="IPR005000">
    <property type="entry name" value="Aldolase/citrate-lyase_domain"/>
</dbReference>
<keyword evidence="9" id="KW-1185">Reference proteome</keyword>
<evidence type="ECO:0000256" key="6">
    <source>
        <dbReference type="PIRSR" id="PIRSR015582-2"/>
    </source>
</evidence>
<feature type="binding site" evidence="6">
    <location>
        <position position="169"/>
    </location>
    <ligand>
        <name>Mg(2+)</name>
        <dbReference type="ChEBI" id="CHEBI:18420"/>
    </ligand>
</feature>
<evidence type="ECO:0000256" key="1">
    <source>
        <dbReference type="ARBA" id="ARBA00001946"/>
    </source>
</evidence>
<feature type="binding site" evidence="5">
    <location>
        <position position="82"/>
    </location>
    <ligand>
        <name>substrate</name>
    </ligand>
</feature>
<evidence type="ECO:0000256" key="2">
    <source>
        <dbReference type="ARBA" id="ARBA00005568"/>
    </source>
</evidence>
<evidence type="ECO:0000256" key="5">
    <source>
        <dbReference type="PIRSR" id="PIRSR015582-1"/>
    </source>
</evidence>
<feature type="domain" description="HpcH/HpaI aldolase/citrate lyase" evidence="7">
    <location>
        <begin position="21"/>
        <end position="237"/>
    </location>
</feature>
<dbReference type="InterPro" id="IPR040442">
    <property type="entry name" value="Pyrv_kinase-like_dom_sf"/>
</dbReference>
<dbReference type="Pfam" id="PF03328">
    <property type="entry name" value="HpcH_HpaI"/>
    <property type="match status" value="1"/>
</dbReference>
<dbReference type="PANTHER" id="PTHR32308:SF10">
    <property type="entry name" value="CITRATE LYASE SUBUNIT BETA"/>
    <property type="match status" value="1"/>
</dbReference>
<evidence type="ECO:0000313" key="9">
    <source>
        <dbReference type="Proteomes" id="UP000199473"/>
    </source>
</evidence>
<dbReference type="InterPro" id="IPR011206">
    <property type="entry name" value="Citrate_lyase_beta/mcl1/mcl2"/>
</dbReference>
<evidence type="ECO:0000256" key="4">
    <source>
        <dbReference type="ARBA" id="ARBA00022842"/>
    </source>
</evidence>
<feature type="binding site" evidence="6">
    <location>
        <position position="140"/>
    </location>
    <ligand>
        <name>Mg(2+)</name>
        <dbReference type="ChEBI" id="CHEBI:18420"/>
    </ligand>
</feature>
<comment type="similarity">
    <text evidence="2">Belongs to the HpcH/HpaI aldolase family.</text>
</comment>
<dbReference type="PANTHER" id="PTHR32308">
    <property type="entry name" value="LYASE BETA SUBUNIT, PUTATIVE (AFU_ORTHOLOGUE AFUA_4G13030)-RELATED"/>
    <property type="match status" value="1"/>
</dbReference>